<protein>
    <submittedName>
        <fullName evidence="1">Uncharacterized protein</fullName>
    </submittedName>
</protein>
<reference evidence="1" key="1">
    <citation type="submission" date="2021-04" db="EMBL/GenBank/DDBJ databases">
        <title>Ouciella asimina sp. nov., isolated from the surface seawater in the hydrothermal field of Okinawa Trough.</title>
        <authorList>
            <person name="Shuang W."/>
        </authorList>
    </citation>
    <scope>NUCLEOTIDE SEQUENCE</scope>
    <source>
        <strain evidence="1">LXI357</strain>
    </source>
</reference>
<dbReference type="RefSeq" id="WP_284055102.1">
    <property type="nucleotide sequence ID" value="NZ_JAGRQC010000005.1"/>
</dbReference>
<evidence type="ECO:0000313" key="1">
    <source>
        <dbReference type="EMBL" id="MBR0553843.1"/>
    </source>
</evidence>
<organism evidence="1 2">
    <name type="scientific">Stakelama marina</name>
    <dbReference type="NCBI Taxonomy" id="2826939"/>
    <lineage>
        <taxon>Bacteria</taxon>
        <taxon>Pseudomonadati</taxon>
        <taxon>Pseudomonadota</taxon>
        <taxon>Alphaproteobacteria</taxon>
        <taxon>Sphingomonadales</taxon>
        <taxon>Sphingomonadaceae</taxon>
        <taxon>Stakelama</taxon>
    </lineage>
</organism>
<sequence length="75" mass="8369">MFIAFSDKNDEGDLIEELKPALAASAPEPSRLIHAKLRAEMAEMGMVAQRTALEDKPALAHWYKRLVEADGSMRK</sequence>
<proteinExistence type="predicted"/>
<dbReference type="Proteomes" id="UP000676996">
    <property type="component" value="Unassembled WGS sequence"/>
</dbReference>
<name>A0A8T4IGU6_9SPHN</name>
<comment type="caution">
    <text evidence="1">The sequence shown here is derived from an EMBL/GenBank/DDBJ whole genome shotgun (WGS) entry which is preliminary data.</text>
</comment>
<accession>A0A8T4IGU6</accession>
<dbReference type="AlphaFoldDB" id="A0A8T4IGU6"/>
<evidence type="ECO:0000313" key="2">
    <source>
        <dbReference type="Proteomes" id="UP000676996"/>
    </source>
</evidence>
<keyword evidence="2" id="KW-1185">Reference proteome</keyword>
<gene>
    <name evidence="1" type="ORF">J7S20_15145</name>
</gene>
<dbReference type="EMBL" id="JAGRQC010000005">
    <property type="protein sequence ID" value="MBR0553843.1"/>
    <property type="molecule type" value="Genomic_DNA"/>
</dbReference>